<comment type="caution">
    <text evidence="1">The sequence shown here is derived from an EMBL/GenBank/DDBJ whole genome shotgun (WGS) entry which is preliminary data.</text>
</comment>
<dbReference type="AlphaFoldDB" id="A0AB38A3X5"/>
<proteinExistence type="predicted"/>
<keyword evidence="2" id="KW-1185">Reference proteome</keyword>
<name>A0AB38A3X5_9LACT</name>
<evidence type="ECO:0000313" key="1">
    <source>
        <dbReference type="EMBL" id="SEA95731.1"/>
    </source>
</evidence>
<sequence>MDNEVLYWFETLSGKHPAKPIYAINFRWIGLDRDADPWEIDNMHLVYIGQMTRAQIDDYINGR</sequence>
<organism evidence="1 2">
    <name type="scientific">Trichococcus collinsii</name>
    <dbReference type="NCBI Taxonomy" id="157076"/>
    <lineage>
        <taxon>Bacteria</taxon>
        <taxon>Bacillati</taxon>
        <taxon>Bacillota</taxon>
        <taxon>Bacilli</taxon>
        <taxon>Lactobacillales</taxon>
        <taxon>Carnobacteriaceae</taxon>
        <taxon>Trichococcus</taxon>
    </lineage>
</organism>
<reference evidence="1 2" key="1">
    <citation type="submission" date="2016-10" db="EMBL/GenBank/DDBJ databases">
        <authorList>
            <person name="Varghese N."/>
            <person name="Submissions S."/>
        </authorList>
    </citation>
    <scope>NUCLEOTIDE SEQUENCE [LARGE SCALE GENOMIC DNA]</scope>
    <source>
        <strain evidence="1 2">DSM 14526</strain>
    </source>
</reference>
<protein>
    <submittedName>
        <fullName evidence="1">Uncharacterized protein</fullName>
    </submittedName>
</protein>
<accession>A0AB38A3X5</accession>
<evidence type="ECO:0000313" key="2">
    <source>
        <dbReference type="Proteomes" id="UP000199042"/>
    </source>
</evidence>
<dbReference type="Proteomes" id="UP000199042">
    <property type="component" value="Unassembled WGS sequence"/>
</dbReference>
<gene>
    <name evidence="1" type="ORF">SAMN04488525_11318</name>
</gene>
<dbReference type="RefSeq" id="WP_086987775.1">
    <property type="nucleotide sequence ID" value="NZ_FJNA01000005.1"/>
</dbReference>
<dbReference type="EMBL" id="FNQH01000013">
    <property type="protein sequence ID" value="SEA95731.1"/>
    <property type="molecule type" value="Genomic_DNA"/>
</dbReference>